<name>W1YP68_9ZZZZ</name>
<evidence type="ECO:0000313" key="1">
    <source>
        <dbReference type="EMBL" id="ETJ44343.1"/>
    </source>
</evidence>
<dbReference type="EMBL" id="AZMM01001637">
    <property type="protein sequence ID" value="ETJ44343.1"/>
    <property type="molecule type" value="Genomic_DNA"/>
</dbReference>
<accession>W1YP68</accession>
<protein>
    <submittedName>
        <fullName evidence="1">Uncharacterized protein</fullName>
    </submittedName>
</protein>
<comment type="caution">
    <text evidence="1">The sequence shown here is derived from an EMBL/GenBank/DDBJ whole genome shotgun (WGS) entry which is preliminary data.</text>
</comment>
<proteinExistence type="predicted"/>
<sequence>MNTFLKKIKQNLNIIYKNLITETAYESKEKYINVLIVKIMNLK</sequence>
<reference evidence="1" key="1">
    <citation type="submission" date="2013-12" db="EMBL/GenBank/DDBJ databases">
        <title>A Varibaculum cambriense genome reconstructed from a premature infant gut community with otherwise low bacterial novelty that shifts toward anaerobic metabolism during the third week of life.</title>
        <authorList>
            <person name="Brown C.T."/>
            <person name="Sharon I."/>
            <person name="Thomas B.C."/>
            <person name="Castelle C.J."/>
            <person name="Morowitz M.J."/>
            <person name="Banfield J.F."/>
        </authorList>
    </citation>
    <scope>NUCLEOTIDE SEQUENCE</scope>
</reference>
<gene>
    <name evidence="1" type="ORF">Q604_UNBC01637G0011</name>
</gene>
<dbReference type="AlphaFoldDB" id="W1YP68"/>
<organism evidence="1">
    <name type="scientific">human gut metagenome</name>
    <dbReference type="NCBI Taxonomy" id="408170"/>
    <lineage>
        <taxon>unclassified sequences</taxon>
        <taxon>metagenomes</taxon>
        <taxon>organismal metagenomes</taxon>
    </lineage>
</organism>